<organism evidence="3 5">
    <name type="scientific">Chryseobacterium contaminans</name>
    <dbReference type="NCBI Taxonomy" id="1423959"/>
    <lineage>
        <taxon>Bacteria</taxon>
        <taxon>Pseudomonadati</taxon>
        <taxon>Bacteroidota</taxon>
        <taxon>Flavobacteriia</taxon>
        <taxon>Flavobacteriales</taxon>
        <taxon>Weeksellaceae</taxon>
        <taxon>Chryseobacterium group</taxon>
        <taxon>Chryseobacterium</taxon>
    </lineage>
</organism>
<evidence type="ECO:0000313" key="3">
    <source>
        <dbReference type="EMBL" id="SHL17482.1"/>
    </source>
</evidence>
<dbReference type="EMBL" id="FRBM01000002">
    <property type="protein sequence ID" value="SHL17482.1"/>
    <property type="molecule type" value="Genomic_DNA"/>
</dbReference>
<keyword evidence="1" id="KW-0472">Membrane</keyword>
<evidence type="ECO:0000313" key="2">
    <source>
        <dbReference type="EMBL" id="OCA78311.1"/>
    </source>
</evidence>
<dbReference type="Proteomes" id="UP000184069">
    <property type="component" value="Unassembled WGS sequence"/>
</dbReference>
<feature type="transmembrane region" description="Helical" evidence="1">
    <location>
        <begin position="202"/>
        <end position="227"/>
    </location>
</feature>
<accession>A0A1M6YH63</accession>
<name>A0A1M6YH63_9FLAO</name>
<feature type="transmembrane region" description="Helical" evidence="1">
    <location>
        <begin position="62"/>
        <end position="80"/>
    </location>
</feature>
<dbReference type="EMBL" id="MAYF01000235">
    <property type="protein sequence ID" value="OCA78311.1"/>
    <property type="molecule type" value="Genomic_DNA"/>
</dbReference>
<sequence>MSNNDLLETSQKKSNDIVFKIIVPLLGLLFVVINPLSLFAISALLGILLYIIVFRKTIFSKLFLFSLAAIYTVILFIYSVSPKIQYMEFITTHPHWVEVDGNSFRVNVNWQGSKNRRSVADITYQYRINHKFINASEKNVLKNNAYSIFWNSKKEKNESNQKLKKRVESYIQKKNFKILKNPDSEESRLFIPLDNVLFSNSFGIQFLVTISKIMLIPFFCFLILFFWKDNHIKNSK</sequence>
<reference evidence="2 4" key="1">
    <citation type="submission" date="2016-07" db="EMBL/GenBank/DDBJ databases">
        <authorList>
            <person name="Jeong J.-J."/>
            <person name="Kim D.W."/>
            <person name="Sang M.K."/>
            <person name="Choi I.-G."/>
            <person name="Kim K.D."/>
        </authorList>
    </citation>
    <scope>NUCLEOTIDE SEQUENCE [LARGE SCALE GENOMIC DNA]</scope>
    <source>
        <strain evidence="2 4">C-26</strain>
    </source>
</reference>
<evidence type="ECO:0000313" key="4">
    <source>
        <dbReference type="Proteomes" id="UP000093508"/>
    </source>
</evidence>
<reference evidence="3 5" key="2">
    <citation type="submission" date="2016-11" db="EMBL/GenBank/DDBJ databases">
        <authorList>
            <person name="Jaros S."/>
            <person name="Januszkiewicz K."/>
            <person name="Wedrychowicz H."/>
        </authorList>
    </citation>
    <scope>NUCLEOTIDE SEQUENCE [LARGE SCALE GENOMIC DNA]</scope>
    <source>
        <strain evidence="3 5">DSM 27621</strain>
    </source>
</reference>
<evidence type="ECO:0000313" key="5">
    <source>
        <dbReference type="Proteomes" id="UP000184069"/>
    </source>
</evidence>
<feature type="transmembrane region" description="Helical" evidence="1">
    <location>
        <begin position="17"/>
        <end position="50"/>
    </location>
</feature>
<proteinExistence type="predicted"/>
<dbReference type="AlphaFoldDB" id="A0A1M6YH63"/>
<keyword evidence="1" id="KW-0812">Transmembrane</keyword>
<gene>
    <name evidence="2" type="ORF">BBH99_08790</name>
    <name evidence="3" type="ORF">SAMN05444407_102513</name>
</gene>
<keyword evidence="4" id="KW-1185">Reference proteome</keyword>
<evidence type="ECO:0000256" key="1">
    <source>
        <dbReference type="SAM" id="Phobius"/>
    </source>
</evidence>
<protein>
    <submittedName>
        <fullName evidence="3">Uncharacterized protein</fullName>
    </submittedName>
</protein>
<keyword evidence="1" id="KW-1133">Transmembrane helix</keyword>
<dbReference type="Proteomes" id="UP000093508">
    <property type="component" value="Unassembled WGS sequence"/>
</dbReference>